<proteinExistence type="predicted"/>
<evidence type="ECO:0000259" key="2">
    <source>
        <dbReference type="Pfam" id="PF13360"/>
    </source>
</evidence>
<evidence type="ECO:0000313" key="4">
    <source>
        <dbReference type="Proteomes" id="UP000316426"/>
    </source>
</evidence>
<organism evidence="3 4">
    <name type="scientific">Botrimarina mediterranea</name>
    <dbReference type="NCBI Taxonomy" id="2528022"/>
    <lineage>
        <taxon>Bacteria</taxon>
        <taxon>Pseudomonadati</taxon>
        <taxon>Planctomycetota</taxon>
        <taxon>Planctomycetia</taxon>
        <taxon>Pirellulales</taxon>
        <taxon>Lacipirellulaceae</taxon>
        <taxon>Botrimarina</taxon>
    </lineage>
</organism>
<dbReference type="PANTHER" id="PTHR34512">
    <property type="entry name" value="CELL SURFACE PROTEIN"/>
    <property type="match status" value="1"/>
</dbReference>
<feature type="domain" description="Pyrrolo-quinoline quinone repeat" evidence="2">
    <location>
        <begin position="320"/>
        <end position="507"/>
    </location>
</feature>
<name>A0A518K8M3_9BACT</name>
<dbReference type="KEGG" id="bmei:Spa11_23400"/>
<feature type="transmembrane region" description="Helical" evidence="1">
    <location>
        <begin position="75"/>
        <end position="95"/>
    </location>
</feature>
<dbReference type="PANTHER" id="PTHR34512:SF30">
    <property type="entry name" value="OUTER MEMBRANE PROTEIN ASSEMBLY FACTOR BAMB"/>
    <property type="match status" value="1"/>
</dbReference>
<evidence type="ECO:0000256" key="1">
    <source>
        <dbReference type="SAM" id="Phobius"/>
    </source>
</evidence>
<feature type="domain" description="Pyrrolo-quinoline quinone repeat" evidence="2">
    <location>
        <begin position="169"/>
        <end position="276"/>
    </location>
</feature>
<protein>
    <submittedName>
        <fullName evidence="3">Outer membrane biogenesis protein BamB</fullName>
    </submittedName>
</protein>
<dbReference type="Proteomes" id="UP000316426">
    <property type="component" value="Chromosome"/>
</dbReference>
<feature type="transmembrane region" description="Helical" evidence="1">
    <location>
        <begin position="21"/>
        <end position="42"/>
    </location>
</feature>
<dbReference type="InterPro" id="IPR015943">
    <property type="entry name" value="WD40/YVTN_repeat-like_dom_sf"/>
</dbReference>
<dbReference type="InterPro" id="IPR011047">
    <property type="entry name" value="Quinoprotein_ADH-like_sf"/>
</dbReference>
<keyword evidence="1" id="KW-0812">Transmembrane</keyword>
<reference evidence="3 4" key="1">
    <citation type="submission" date="2019-02" db="EMBL/GenBank/DDBJ databases">
        <title>Deep-cultivation of Planctomycetes and their phenomic and genomic characterization uncovers novel biology.</title>
        <authorList>
            <person name="Wiegand S."/>
            <person name="Jogler M."/>
            <person name="Boedeker C."/>
            <person name="Pinto D."/>
            <person name="Vollmers J."/>
            <person name="Rivas-Marin E."/>
            <person name="Kohn T."/>
            <person name="Peeters S.H."/>
            <person name="Heuer A."/>
            <person name="Rast P."/>
            <person name="Oberbeckmann S."/>
            <person name="Bunk B."/>
            <person name="Jeske O."/>
            <person name="Meyerdierks A."/>
            <person name="Storesund J.E."/>
            <person name="Kallscheuer N."/>
            <person name="Luecker S."/>
            <person name="Lage O.M."/>
            <person name="Pohl T."/>
            <person name="Merkel B.J."/>
            <person name="Hornburger P."/>
            <person name="Mueller R.-W."/>
            <person name="Bruemmer F."/>
            <person name="Labrenz M."/>
            <person name="Spormann A.M."/>
            <person name="Op den Camp H."/>
            <person name="Overmann J."/>
            <person name="Amann R."/>
            <person name="Jetten M.S.M."/>
            <person name="Mascher T."/>
            <person name="Medema M.H."/>
            <person name="Devos D.P."/>
            <person name="Kaster A.-K."/>
            <person name="Ovreas L."/>
            <person name="Rohde M."/>
            <person name="Galperin M.Y."/>
            <person name="Jogler C."/>
        </authorList>
    </citation>
    <scope>NUCLEOTIDE SEQUENCE [LARGE SCALE GENOMIC DNA]</scope>
    <source>
        <strain evidence="3 4">Spa11</strain>
    </source>
</reference>
<dbReference type="Gene3D" id="2.130.10.10">
    <property type="entry name" value="YVTN repeat-like/Quinoprotein amine dehydrogenase"/>
    <property type="match status" value="1"/>
</dbReference>
<sequence>MPPENAESETQEPAKRRRRVIFPWVWLGLLAALRLAIEFAGFTVDIRVGANIIGPLLAVLGLALWYAIRGRGPVWLRLAIGVAPFAALAIFNSLYAMQFNGAGEIVGLMRRGDVKADELLAGVDVVSEEDGVTDWGPGEYNYPRFLGEGAWAEAVGPPIAVDWETNPPQELWRREVGAGWSAFAVYGKYAITQEQRGEDELVVCYRVETGEPVWSHADKARFDPTDFQGNMGRQGPRATPTIVGDRVYTQGAQGMVKCLDARTGQPIWDVDTIAEYKAELIVWGKSGSPLFVPASNDGVERDLVVVNVGAPAEATEGFDASLVAFDAETGEEVWSNGSRQTSYASPELVTLHGERVILQTVDDYLMAHRVADGSVLFEHPWYGSSDNMPTCSQPIELPGDQILLTKGYSHGSSLLQVIRDGDAWSAENVWTPPIQRVLQTKFSNTVVRGDYAYAMDGDDLQCIEIATGKKQWSSRRRPKLGFGQVLLVGDYILVMTEEIGEVVLVDASPERYREVASLKVLAEKETCWNNPVIVGDVLLVRNAVEAAAYRLPLATD</sequence>
<dbReference type="AlphaFoldDB" id="A0A518K8M3"/>
<keyword evidence="1" id="KW-1133">Transmembrane helix</keyword>
<gene>
    <name evidence="3" type="ORF">Spa11_23400</name>
</gene>
<accession>A0A518K8M3</accession>
<dbReference type="Pfam" id="PF13360">
    <property type="entry name" value="PQQ_2"/>
    <property type="match status" value="2"/>
</dbReference>
<keyword evidence="4" id="KW-1185">Reference proteome</keyword>
<evidence type="ECO:0000313" key="3">
    <source>
        <dbReference type="EMBL" id="QDV74140.1"/>
    </source>
</evidence>
<dbReference type="EMBL" id="CP036349">
    <property type="protein sequence ID" value="QDV74140.1"/>
    <property type="molecule type" value="Genomic_DNA"/>
</dbReference>
<dbReference type="RefSeq" id="WP_145112280.1">
    <property type="nucleotide sequence ID" value="NZ_CP036349.1"/>
</dbReference>
<feature type="transmembrane region" description="Helical" evidence="1">
    <location>
        <begin position="48"/>
        <end position="68"/>
    </location>
</feature>
<keyword evidence="1" id="KW-0472">Membrane</keyword>
<dbReference type="SUPFAM" id="SSF50998">
    <property type="entry name" value="Quinoprotein alcohol dehydrogenase-like"/>
    <property type="match status" value="1"/>
</dbReference>
<dbReference type="InterPro" id="IPR002372">
    <property type="entry name" value="PQQ_rpt_dom"/>
</dbReference>